<reference evidence="3" key="1">
    <citation type="journal article" date="2019" name="Int. J. Syst. Evol. Microbiol.">
        <title>The Global Catalogue of Microorganisms (GCM) 10K type strain sequencing project: providing services to taxonomists for standard genome sequencing and annotation.</title>
        <authorList>
            <consortium name="The Broad Institute Genomics Platform"/>
            <consortium name="The Broad Institute Genome Sequencing Center for Infectious Disease"/>
            <person name="Wu L."/>
            <person name="Ma J."/>
        </authorList>
    </citation>
    <scope>NUCLEOTIDE SEQUENCE [LARGE SCALE GENOMIC DNA]</scope>
    <source>
        <strain evidence="3">CCM 8903</strain>
    </source>
</reference>
<dbReference type="RefSeq" id="WP_125748976.1">
    <property type="nucleotide sequence ID" value="NZ_JBHTON010000003.1"/>
</dbReference>
<sequence length="153" mass="16319">MRYLILLLSVLTLSACHRKPPAAAPAPTPAASSRASHASASKRLQAQVADLLGHAFVDRADHSQALVFTASTSGYFMDVQTRSAGQTFTTSDAGIFAADITVSQLTYTIKGQAQPHAATGTMQFVKRSATTIQQLPDGPVYRRVKNDDLSTIK</sequence>
<feature type="signal peptide" evidence="1">
    <location>
        <begin position="1"/>
        <end position="18"/>
    </location>
</feature>
<keyword evidence="3" id="KW-1185">Reference proteome</keyword>
<organism evidence="2 3">
    <name type="scientific">Lacticaseibacillus baoqingensis</name>
    <dbReference type="NCBI Taxonomy" id="2486013"/>
    <lineage>
        <taxon>Bacteria</taxon>
        <taxon>Bacillati</taxon>
        <taxon>Bacillota</taxon>
        <taxon>Bacilli</taxon>
        <taxon>Lactobacillales</taxon>
        <taxon>Lactobacillaceae</taxon>
        <taxon>Lacticaseibacillus</taxon>
    </lineage>
</organism>
<feature type="chain" id="PRO_5045890318" evidence="1">
    <location>
        <begin position="19"/>
        <end position="153"/>
    </location>
</feature>
<evidence type="ECO:0000313" key="2">
    <source>
        <dbReference type="EMBL" id="MFD1483910.1"/>
    </source>
</evidence>
<gene>
    <name evidence="2" type="ORF">ACFQ5J_01430</name>
</gene>
<dbReference type="Proteomes" id="UP001597252">
    <property type="component" value="Unassembled WGS sequence"/>
</dbReference>
<evidence type="ECO:0000313" key="3">
    <source>
        <dbReference type="Proteomes" id="UP001597252"/>
    </source>
</evidence>
<keyword evidence="1" id="KW-0732">Signal</keyword>
<protein>
    <submittedName>
        <fullName evidence="2">Uncharacterized protein</fullName>
    </submittedName>
</protein>
<dbReference type="EMBL" id="JBHTON010000003">
    <property type="protein sequence ID" value="MFD1483910.1"/>
    <property type="molecule type" value="Genomic_DNA"/>
</dbReference>
<name>A0ABW4E5W5_9LACO</name>
<evidence type="ECO:0000256" key="1">
    <source>
        <dbReference type="SAM" id="SignalP"/>
    </source>
</evidence>
<accession>A0ABW4E5W5</accession>
<proteinExistence type="predicted"/>
<comment type="caution">
    <text evidence="2">The sequence shown here is derived from an EMBL/GenBank/DDBJ whole genome shotgun (WGS) entry which is preliminary data.</text>
</comment>
<dbReference type="PROSITE" id="PS51257">
    <property type="entry name" value="PROKAR_LIPOPROTEIN"/>
    <property type="match status" value="1"/>
</dbReference>